<keyword evidence="1" id="KW-0862">Zinc</keyword>
<evidence type="ECO:0000313" key="3">
    <source>
        <dbReference type="EnsemblMetazoa" id="AAEL020707-PA"/>
    </source>
</evidence>
<evidence type="ECO:0000313" key="5">
    <source>
        <dbReference type="Proteomes" id="UP000008820"/>
    </source>
</evidence>
<dbReference type="InParanoid" id="A0A6I8U985"/>
<name>A0A6I8U985_AEDAE</name>
<sequence>MIGCFVSGCSWKTTCPALLSLHLRRLHEPIDVYTCSELNCGRRFSVRCSFIAHIRKHLKVDENEIRSRKNRENNENELLAINSREEMESMNDFTVVNNANMIEAENAKKQEETKNRSESESLINIETLSLEFANLNVGLNLKWLEKSSISRKLVFEFQEDVRVNILKPIQDVVGIMSDSGLISAFGKHALNSMFSMFSNVQSEYQFVRQLKLMQLYEDPVYFTICNELRPGVISHKLDMIIDDIKGVLMPIRFQLKKYLESAGMMDTIIDSLKPSTDGMIRSLIDGKIWHRKVENFNEKIVIPINIFIDDFTTSDTVSPHASSTKICGVYYYIPCLPPHILAKLQNILVAGFFLSQDRKHFGNSQTFYKLVEVFTELETNGINIVHDGKQVNVYFMIGFVTGDNLGLSEILNLAESPSANFYCRACKRTKSDREQDCREFIESMRSEDGYDEDISLNDVSRTGIKGNCILNDIPSFHVSLNFYFDVMHDVSEGICLYGLSHCLRYFVYKKKYFTLDDLNCRKNLFIYGHLNSANIPNDIKDTNLAKQKVKMTANEINTLTRFLPLMIGNLVPSDDPVWQYLCSLLKIFDIIMLHDIPVELIDELKRLVEFHHLNYVNLFQDTLKPKHHNIVHYATAMTMSGSLRRQWGMRCEAKHKEAKQYCRVNCNKRNICSSLISKFCFKYAFDVFNNQFILPFIDIKNENIRSGALPDVCEPLANTITCNGTKTFKLLSKFTKQNSLYEKGTIFCLRQKLIRNVYEIKAILLINDTDIMLLCYLFNSKFFDDHLQSFLLEKEDKLRIVTNIERIDSIPINIHYLNGNMYLRMCNFVSINCLIGDTVSKEC</sequence>
<dbReference type="GO" id="GO:0008270">
    <property type="term" value="F:zinc ion binding"/>
    <property type="evidence" value="ECO:0007669"/>
    <property type="project" value="UniProtKB-KW"/>
</dbReference>
<dbReference type="PROSITE" id="PS00028">
    <property type="entry name" value="ZINC_FINGER_C2H2_1"/>
    <property type="match status" value="1"/>
</dbReference>
<protein>
    <recommendedName>
        <fullName evidence="2">C2H2-type domain-containing protein</fullName>
    </recommendedName>
</protein>
<dbReference type="EnsemblMetazoa" id="AAEL026309-RA">
    <property type="protein sequence ID" value="AAEL026309-PA"/>
    <property type="gene ID" value="AAEL026309"/>
</dbReference>
<proteinExistence type="predicted"/>
<dbReference type="PROSITE" id="PS50157">
    <property type="entry name" value="ZINC_FINGER_C2H2_2"/>
    <property type="match status" value="1"/>
</dbReference>
<dbReference type="AlphaFoldDB" id="A0A6I8U985"/>
<organism evidence="4 5">
    <name type="scientific">Aedes aegypti</name>
    <name type="common">Yellowfever mosquito</name>
    <name type="synonym">Culex aegypti</name>
    <dbReference type="NCBI Taxonomy" id="7159"/>
    <lineage>
        <taxon>Eukaryota</taxon>
        <taxon>Metazoa</taxon>
        <taxon>Ecdysozoa</taxon>
        <taxon>Arthropoda</taxon>
        <taxon>Hexapoda</taxon>
        <taxon>Insecta</taxon>
        <taxon>Pterygota</taxon>
        <taxon>Neoptera</taxon>
        <taxon>Endopterygota</taxon>
        <taxon>Diptera</taxon>
        <taxon>Nematocera</taxon>
        <taxon>Culicoidea</taxon>
        <taxon>Culicidae</taxon>
        <taxon>Culicinae</taxon>
        <taxon>Aedini</taxon>
        <taxon>Aedes</taxon>
        <taxon>Stegomyia</taxon>
    </lineage>
</organism>
<keyword evidence="1" id="KW-0479">Metal-binding</keyword>
<feature type="domain" description="C2H2-type" evidence="2">
    <location>
        <begin position="33"/>
        <end position="62"/>
    </location>
</feature>
<keyword evidence="5" id="KW-1185">Reference proteome</keyword>
<keyword evidence="1" id="KW-0863">Zinc-finger</keyword>
<accession>A0A6I8U985</accession>
<reference evidence="4 5" key="1">
    <citation type="submission" date="2017-06" db="EMBL/GenBank/DDBJ databases">
        <title>Aedes aegypti genome working group (AGWG) sequencing and assembly.</title>
        <authorList>
            <consortium name="Aedes aegypti Genome Working Group (AGWG)"/>
            <person name="Matthews B.J."/>
        </authorList>
    </citation>
    <scope>NUCLEOTIDE SEQUENCE [LARGE SCALE GENOMIC DNA]</scope>
    <source>
        <strain evidence="4 5">LVP_AGWG</strain>
    </source>
</reference>
<dbReference type="EnsemblMetazoa" id="AAEL020707-RC">
    <property type="protein sequence ID" value="AAEL020707-PC"/>
    <property type="gene ID" value="AAEL020707"/>
</dbReference>
<dbReference type="OrthoDB" id="7761571at2759"/>
<dbReference type="SMART" id="SM00355">
    <property type="entry name" value="ZnF_C2H2"/>
    <property type="match status" value="2"/>
</dbReference>
<dbReference type="EnsemblMetazoa" id="AAEL020707-RA">
    <property type="protein sequence ID" value="AAEL020707-PA"/>
    <property type="gene ID" value="AAEL020707"/>
</dbReference>
<dbReference type="Proteomes" id="UP000008820">
    <property type="component" value="Chromosome 3"/>
</dbReference>
<evidence type="ECO:0000259" key="2">
    <source>
        <dbReference type="PROSITE" id="PS50157"/>
    </source>
</evidence>
<dbReference type="InterPro" id="IPR013087">
    <property type="entry name" value="Znf_C2H2_type"/>
</dbReference>
<evidence type="ECO:0000256" key="1">
    <source>
        <dbReference type="PROSITE-ProRule" id="PRU00042"/>
    </source>
</evidence>
<gene>
    <name evidence="4" type="primary">5567223</name>
    <name evidence="3" type="synonym">110681115</name>
</gene>
<evidence type="ECO:0000313" key="4">
    <source>
        <dbReference type="EnsemblMetazoa" id="AAEL026309-PA"/>
    </source>
</evidence>
<dbReference type="EnsemblMetazoa" id="AAEL026309-RB">
    <property type="protein sequence ID" value="AAEL026309-PB"/>
    <property type="gene ID" value="AAEL026309"/>
</dbReference>
<reference evidence="4" key="2">
    <citation type="submission" date="2020-05" db="UniProtKB">
        <authorList>
            <consortium name="EnsemblMetazoa"/>
        </authorList>
    </citation>
    <scope>IDENTIFICATION</scope>
    <source>
        <strain evidence="4">LVP_AGWG</strain>
    </source>
</reference>